<evidence type="ECO:0000259" key="2">
    <source>
        <dbReference type="Pfam" id="PF14322"/>
    </source>
</evidence>
<dbReference type="Pfam" id="PF14322">
    <property type="entry name" value="SusD-like_3"/>
    <property type="match status" value="1"/>
</dbReference>
<dbReference type="Gene3D" id="1.25.40.390">
    <property type="match status" value="1"/>
</dbReference>
<dbReference type="AlphaFoldDB" id="A0A4U9VZE6"/>
<keyword evidence="1" id="KW-0732">Signal</keyword>
<reference evidence="3 4" key="1">
    <citation type="submission" date="2019-05" db="EMBL/GenBank/DDBJ databases">
        <authorList>
            <consortium name="Pathogen Informatics"/>
        </authorList>
    </citation>
    <scope>NUCLEOTIDE SEQUENCE [LARGE SCALE GENOMIC DNA]</scope>
    <source>
        <strain evidence="3 4">NCTC11429</strain>
    </source>
</reference>
<dbReference type="PROSITE" id="PS51257">
    <property type="entry name" value="PROKAR_LIPOPROTEIN"/>
    <property type="match status" value="1"/>
</dbReference>
<organism evidence="3 4">
    <name type="scientific">Sphingobacterium thalpophilum</name>
    <dbReference type="NCBI Taxonomy" id="259"/>
    <lineage>
        <taxon>Bacteria</taxon>
        <taxon>Pseudomonadati</taxon>
        <taxon>Bacteroidota</taxon>
        <taxon>Sphingobacteriia</taxon>
        <taxon>Sphingobacteriales</taxon>
        <taxon>Sphingobacteriaceae</taxon>
        <taxon>Sphingobacterium</taxon>
    </lineage>
</organism>
<dbReference type="EMBL" id="LR590484">
    <property type="protein sequence ID" value="VTR49334.1"/>
    <property type="molecule type" value="Genomic_DNA"/>
</dbReference>
<dbReference type="STRING" id="1123265.GCA_000686625_04289"/>
<protein>
    <submittedName>
        <fullName evidence="3">SusD family</fullName>
    </submittedName>
</protein>
<evidence type="ECO:0000256" key="1">
    <source>
        <dbReference type="SAM" id="SignalP"/>
    </source>
</evidence>
<accession>A0A4U9VZE6</accession>
<feature type="domain" description="SusD-like N-terminal" evidence="2">
    <location>
        <begin position="20"/>
        <end position="221"/>
    </location>
</feature>
<dbReference type="KEGG" id="stha:NCTC11429_03863"/>
<evidence type="ECO:0000313" key="4">
    <source>
        <dbReference type="Proteomes" id="UP000308196"/>
    </source>
</evidence>
<proteinExistence type="predicted"/>
<feature type="chain" id="PRO_5020362709" evidence="1">
    <location>
        <begin position="19"/>
        <end position="447"/>
    </location>
</feature>
<dbReference type="SUPFAM" id="SSF48452">
    <property type="entry name" value="TPR-like"/>
    <property type="match status" value="1"/>
</dbReference>
<sequence>MKRIILLSLLVITLAGCAKDFLSVKSDKKLVIPSTLKDFRALLDRAETMNEALPYLAHVSADDYYYTKEVYDGLTNVIEYNAYVWNKDIYEGSLDIMWSNSYQQIFYANNVLDGLEDLNSTQDEADHLKGTALFFRAFAYFNLSQLYCDTYTVGTDNSALGLPLRLKSDISQKVGRSTVAQTYEQMENDLKKAIELLPTTVLIKTRPSRFAAQALLARLYLIMGRYQDCLSLCQAIMPNCRLIDFNNVNTSVAYPMTQFNDEVIFHSIMAYVSYKDSKALVDTTIMKEYDHDDLRLKAFFSYREGDAVFIGNYSGSLSLFNGLAVDEVYLMAMESLARINKLEEAKKIYQTFLASRLTDNRVVQVQENISQLDFLDLVLLERRKSLLYRGLRFSDIRRLNRNEKAGINMTRILGDKKIQIQPNSPNYIMPIPDNVIFLSGIPQNIRE</sequence>
<gene>
    <name evidence="3" type="ORF">NCTC11429_03863</name>
</gene>
<feature type="signal peptide" evidence="1">
    <location>
        <begin position="1"/>
        <end position="18"/>
    </location>
</feature>
<evidence type="ECO:0000313" key="3">
    <source>
        <dbReference type="EMBL" id="VTR49334.1"/>
    </source>
</evidence>
<dbReference type="Proteomes" id="UP000308196">
    <property type="component" value="Chromosome"/>
</dbReference>
<name>A0A4U9VZE6_9SPHI</name>
<dbReference type="InterPro" id="IPR011990">
    <property type="entry name" value="TPR-like_helical_dom_sf"/>
</dbReference>
<dbReference type="InterPro" id="IPR033985">
    <property type="entry name" value="SusD-like_N"/>
</dbReference>